<dbReference type="GO" id="GO:0042732">
    <property type="term" value="P:D-xylose metabolic process"/>
    <property type="evidence" value="ECO:0007669"/>
    <property type="project" value="UniProtKB-KW"/>
</dbReference>
<dbReference type="InterPro" id="IPR000600">
    <property type="entry name" value="ROK"/>
</dbReference>
<keyword evidence="3" id="KW-0859">Xylose metabolism</keyword>
<dbReference type="AlphaFoldDB" id="A0A919XID6"/>
<evidence type="ECO:0000313" key="5">
    <source>
        <dbReference type="Proteomes" id="UP000679779"/>
    </source>
</evidence>
<protein>
    <submittedName>
        <fullName evidence="4">Transcriptional regulator</fullName>
    </submittedName>
</protein>
<dbReference type="InterPro" id="IPR043129">
    <property type="entry name" value="ATPase_NBD"/>
</dbReference>
<dbReference type="PANTHER" id="PTHR18964">
    <property type="entry name" value="ROK (REPRESSOR, ORF, KINASE) FAMILY"/>
    <property type="match status" value="1"/>
</dbReference>
<accession>A0A919XID6</accession>
<keyword evidence="3" id="KW-0119">Carbohydrate metabolism</keyword>
<reference evidence="4" key="1">
    <citation type="submission" date="2021-03" db="EMBL/GenBank/DDBJ databases">
        <title>Antimicrobial resistance genes in bacteria isolated from Japanese honey, and their potential for conferring macrolide and lincosamide resistance in the American foulbrood pathogen Paenibacillus larvae.</title>
        <authorList>
            <person name="Okamoto M."/>
            <person name="Kumagai M."/>
            <person name="Kanamori H."/>
            <person name="Takamatsu D."/>
        </authorList>
    </citation>
    <scope>NUCLEOTIDE SEQUENCE</scope>
    <source>
        <strain evidence="4">J2TS6</strain>
    </source>
</reference>
<comment type="caution">
    <text evidence="4">The sequence shown here is derived from an EMBL/GenBank/DDBJ whole genome shotgun (WGS) entry which is preliminary data.</text>
</comment>
<dbReference type="InterPro" id="IPR036388">
    <property type="entry name" value="WH-like_DNA-bd_sf"/>
</dbReference>
<comment type="similarity">
    <text evidence="2">Belongs to the ROK (NagC/XylR) family.</text>
</comment>
<evidence type="ECO:0000313" key="4">
    <source>
        <dbReference type="EMBL" id="GIO31440.1"/>
    </source>
</evidence>
<comment type="function">
    <text evidence="1">Transcriptional repressor of xylose-utilizing enzymes.</text>
</comment>
<dbReference type="Gene3D" id="3.30.420.40">
    <property type="match status" value="2"/>
</dbReference>
<organism evidence="4 5">
    <name type="scientific">Paenibacillus albilobatus</name>
    <dbReference type="NCBI Taxonomy" id="2716884"/>
    <lineage>
        <taxon>Bacteria</taxon>
        <taxon>Bacillati</taxon>
        <taxon>Bacillota</taxon>
        <taxon>Bacilli</taxon>
        <taxon>Bacillales</taxon>
        <taxon>Paenibacillaceae</taxon>
        <taxon>Paenibacillus</taxon>
    </lineage>
</organism>
<evidence type="ECO:0000256" key="3">
    <source>
        <dbReference type="ARBA" id="ARBA00022629"/>
    </source>
</evidence>
<evidence type="ECO:0000256" key="2">
    <source>
        <dbReference type="ARBA" id="ARBA00006479"/>
    </source>
</evidence>
<evidence type="ECO:0000256" key="1">
    <source>
        <dbReference type="ARBA" id="ARBA00002486"/>
    </source>
</evidence>
<gene>
    <name evidence="4" type="ORF">J2TS6_25810</name>
</gene>
<dbReference type="EMBL" id="BORQ01000003">
    <property type="protein sequence ID" value="GIO31440.1"/>
    <property type="molecule type" value="Genomic_DNA"/>
</dbReference>
<sequence length="396" mass="43217">MQKHDQDFIKRKNRTTVFELIRKHSPVSRAEIARWTGMSPTTVSRIVNELYHLDFMHEIEQETTSVGRKAVFLQVNPKSVLSVGVEMDKTGVRTGVVDLDGKVVGIRYIARQPEEPSDATLGKIADGIQTLIREGGFDRRRIVGIGVGLPGIIDHDGGRAVLSAQLGWKSTDIAPLLQERTGLPTAVDNELKVKSLAEHTYGAAAGSKRSVLIGFGSGVGSSLIIDGDIYRGESNSAGEIGHTIVDPGGSLCECGKRGCLQTYIAEAALLEKARKIKPVSGLDELFQARRNGEGWAADILDRAMAFIAVTIGNIACMYNPDTVILTGKLVEQYPEVKDFIAEKCMSEFVWEPLRGTFRIVYSAFEQDGVIIGSGLLAQSRFLDIASQIDQMEQNQI</sequence>
<proteinExistence type="inferred from homology"/>
<dbReference type="Pfam" id="PF00480">
    <property type="entry name" value="ROK"/>
    <property type="match status" value="1"/>
</dbReference>
<keyword evidence="5" id="KW-1185">Reference proteome</keyword>
<dbReference type="InterPro" id="IPR036390">
    <property type="entry name" value="WH_DNA-bd_sf"/>
</dbReference>
<dbReference type="Proteomes" id="UP000679779">
    <property type="component" value="Unassembled WGS sequence"/>
</dbReference>
<dbReference type="SUPFAM" id="SSF53067">
    <property type="entry name" value="Actin-like ATPase domain"/>
    <property type="match status" value="1"/>
</dbReference>
<dbReference type="PANTHER" id="PTHR18964:SF149">
    <property type="entry name" value="BIFUNCTIONAL UDP-N-ACETYLGLUCOSAMINE 2-EPIMERASE_N-ACETYLMANNOSAMINE KINASE"/>
    <property type="match status" value="1"/>
</dbReference>
<dbReference type="SUPFAM" id="SSF46785">
    <property type="entry name" value="Winged helix' DNA-binding domain"/>
    <property type="match status" value="1"/>
</dbReference>
<dbReference type="RefSeq" id="WP_160043191.1">
    <property type="nucleotide sequence ID" value="NZ_BORQ01000003.1"/>
</dbReference>
<dbReference type="Gene3D" id="1.10.10.10">
    <property type="entry name" value="Winged helix-like DNA-binding domain superfamily/Winged helix DNA-binding domain"/>
    <property type="match status" value="1"/>
</dbReference>
<name>A0A919XID6_9BACL</name>